<dbReference type="CDD" id="cd00761">
    <property type="entry name" value="Glyco_tranf_GTA_type"/>
    <property type="match status" value="1"/>
</dbReference>
<dbReference type="InterPro" id="IPR050834">
    <property type="entry name" value="Glycosyltransf_2"/>
</dbReference>
<feature type="domain" description="Glycosyltransferase 2-like" evidence="2">
    <location>
        <begin position="228"/>
        <end position="327"/>
    </location>
</feature>
<reference evidence="3 6" key="2">
    <citation type="submission" date="2017-12" db="EMBL/GenBank/DDBJ databases">
        <title>Pharmacopeia of the Arctic Ocean.</title>
        <authorList>
            <person name="Collins E."/>
            <person name="Ducluzeau A.-L."/>
        </authorList>
    </citation>
    <scope>NUCLEOTIDE SEQUENCE [LARGE SCALE GENOMIC DNA]</scope>
    <source>
        <strain evidence="3 6">DSM 23325</strain>
    </source>
</reference>
<dbReference type="EMBL" id="PJBV01000035">
    <property type="protein sequence ID" value="PKH37924.1"/>
    <property type="molecule type" value="Genomic_DNA"/>
</dbReference>
<dbReference type="PANTHER" id="PTHR43685:SF2">
    <property type="entry name" value="GLYCOSYLTRANSFERASE 2-LIKE DOMAIN-CONTAINING PROTEIN"/>
    <property type="match status" value="1"/>
</dbReference>
<sequence length="534" mass="57111">MSVAAVALRLCGDAPDERIHAWVRALGRVDAPLRSLQLPDVADAPDDLDRWLDETGVQRVAADARTDAVDVLVLADATALPTPSCLRLLVADAAGGAALVGTRVLPHGAAVLERDGATVPAPHACVAVPMTAGPEHLRACTAAEAAASSLAHGTDVRRLEAAAVLVDQAPAHPAPPGDVPPYGHPAALPSSTLHRVLLDAGLTPPRLPTGREQRPFLTVITRTQGTRLQCLEEVLTCLSGQSSRDFEVVLACHRVADDAVDAVRHVVETMPAWLAARTRLIEVERPGRSSPLNDALDVAQGRYAVVLDDDDAVAPDWVAAFAALEAEHPGVVLRSVALAQEVRPVLVDDDGPRGPVPVETGPAHRIWPDAFSMVDHLWDNASPPMTFAVPRGVFGDLGHRFDESLDTTEDWDFLMRAAVVTGVASTPAVTATYRVWNDGEGSRHLHDEQVWASGREAVLATLDGLAILLQPGAAREVRDLHRALAEETAEKFRFARLNEQAAQDLGAVNEAVAALREQVAELRERNARLRRRLT</sequence>
<dbReference type="OrthoDB" id="153025at2"/>
<accession>A0A1I0WGQ3</accession>
<evidence type="ECO:0000259" key="2">
    <source>
        <dbReference type="Pfam" id="PF00535"/>
    </source>
</evidence>
<dbReference type="SUPFAM" id="SSF53448">
    <property type="entry name" value="Nucleotide-diphospho-sugar transferases"/>
    <property type="match status" value="1"/>
</dbReference>
<dbReference type="InterPro" id="IPR001173">
    <property type="entry name" value="Glyco_trans_2-like"/>
</dbReference>
<dbReference type="GO" id="GO:0016740">
    <property type="term" value="F:transferase activity"/>
    <property type="evidence" value="ECO:0007669"/>
    <property type="project" value="UniProtKB-KW"/>
</dbReference>
<dbReference type="Gene3D" id="3.90.550.10">
    <property type="entry name" value="Spore Coat Polysaccharide Biosynthesis Protein SpsA, Chain A"/>
    <property type="match status" value="1"/>
</dbReference>
<feature type="coiled-coil region" evidence="1">
    <location>
        <begin position="498"/>
        <end position="532"/>
    </location>
</feature>
<dbReference type="AlphaFoldDB" id="A0A1I0WGQ3"/>
<organism evidence="4 5">
    <name type="scientific">Nocardioides alpinus</name>
    <dbReference type="NCBI Taxonomy" id="748909"/>
    <lineage>
        <taxon>Bacteria</taxon>
        <taxon>Bacillati</taxon>
        <taxon>Actinomycetota</taxon>
        <taxon>Actinomycetes</taxon>
        <taxon>Propionibacteriales</taxon>
        <taxon>Nocardioidaceae</taxon>
        <taxon>Nocardioides</taxon>
    </lineage>
</organism>
<evidence type="ECO:0000313" key="4">
    <source>
        <dbReference type="EMBL" id="SFA87949.1"/>
    </source>
</evidence>
<evidence type="ECO:0000313" key="3">
    <source>
        <dbReference type="EMBL" id="PKH37924.1"/>
    </source>
</evidence>
<evidence type="ECO:0000313" key="6">
    <source>
        <dbReference type="Proteomes" id="UP000233565"/>
    </source>
</evidence>
<gene>
    <name evidence="3" type="ORF">CXG46_21315</name>
    <name evidence="4" type="ORF">SAMN05192575_1011001</name>
</gene>
<dbReference type="Proteomes" id="UP000199113">
    <property type="component" value="Unassembled WGS sequence"/>
</dbReference>
<dbReference type="STRING" id="748909.SAMN05192575_1011001"/>
<reference evidence="4" key="1">
    <citation type="submission" date="2016-10" db="EMBL/GenBank/DDBJ databases">
        <authorList>
            <person name="de Groot N.N."/>
        </authorList>
    </citation>
    <scope>NUCLEOTIDE SEQUENCE [LARGE SCALE GENOMIC DNA]</scope>
    <source>
        <strain evidence="4">CGMCC 1.10697</strain>
    </source>
</reference>
<proteinExistence type="predicted"/>
<dbReference type="EMBL" id="FOKC01000001">
    <property type="protein sequence ID" value="SFA87949.1"/>
    <property type="molecule type" value="Genomic_DNA"/>
</dbReference>
<dbReference type="RefSeq" id="WP_091195042.1">
    <property type="nucleotide sequence ID" value="NZ_FOKC01000001.1"/>
</dbReference>
<dbReference type="PANTHER" id="PTHR43685">
    <property type="entry name" value="GLYCOSYLTRANSFERASE"/>
    <property type="match status" value="1"/>
</dbReference>
<evidence type="ECO:0000256" key="1">
    <source>
        <dbReference type="SAM" id="Coils"/>
    </source>
</evidence>
<dbReference type="InterPro" id="IPR029044">
    <property type="entry name" value="Nucleotide-diphossugar_trans"/>
</dbReference>
<dbReference type="Proteomes" id="UP000233565">
    <property type="component" value="Unassembled WGS sequence"/>
</dbReference>
<evidence type="ECO:0000313" key="5">
    <source>
        <dbReference type="Proteomes" id="UP000199113"/>
    </source>
</evidence>
<keyword evidence="1" id="KW-0175">Coiled coil</keyword>
<keyword evidence="4" id="KW-0808">Transferase</keyword>
<protein>
    <submittedName>
        <fullName evidence="4">Glycosyltransferase like family 2</fullName>
    </submittedName>
</protein>
<dbReference type="Pfam" id="PF00535">
    <property type="entry name" value="Glycos_transf_2"/>
    <property type="match status" value="1"/>
</dbReference>
<name>A0A1I0WGQ3_9ACTN</name>
<keyword evidence="6" id="KW-1185">Reference proteome</keyword>